<protein>
    <submittedName>
        <fullName evidence="1">Uncharacterized protein</fullName>
    </submittedName>
</protein>
<name>A0A7J7J874_BUGNE</name>
<reference evidence="1" key="1">
    <citation type="submission" date="2020-06" db="EMBL/GenBank/DDBJ databases">
        <title>Draft genome of Bugula neritina, a colonial animal packing powerful symbionts and potential medicines.</title>
        <authorList>
            <person name="Rayko M."/>
        </authorList>
    </citation>
    <scope>NUCLEOTIDE SEQUENCE [LARGE SCALE GENOMIC DNA]</scope>
    <source>
        <strain evidence="1">Kwan_BN1</strain>
    </source>
</reference>
<dbReference type="AlphaFoldDB" id="A0A7J7J874"/>
<gene>
    <name evidence="1" type="ORF">EB796_019276</name>
</gene>
<evidence type="ECO:0000313" key="2">
    <source>
        <dbReference type="Proteomes" id="UP000593567"/>
    </source>
</evidence>
<accession>A0A7J7J874</accession>
<sequence length="404" mass="45633">MASDVTCKQSSDERLLTNLELNTIVGVRAQGKNSEGKCVYNVLGTDYNILGTMHVHEQEESVEFMDNSDNVLYSAEGGLFCSDENMALWGFDQNGAKFKIARLYHTWIKYFPNGSACESSELDIVHSPEFSVTNKKILVKNSCGDVVTEFEQKSSSVVTMFTVPTWSGIVRSIMIMYSLKIYYSVYQLHLNPMPQNILKELPIAQRSSNISLECILENVKQLRLRAAFRDKKGERLFTDILDGCSGNIKMVAEESTQCQSSNVDIRDEFGYLQLHCSFGTEDVATTIRVYNSCEKLIGIIRKDEDIGCFVILDAIQDKPCYLIRVKTSPFILFQVAHVCLPDQIVAQIYEDRYSVIVNMNGATIESQQKALLLVFAHLQSFKLLENKQPYPPAVDSYPYRISSV</sequence>
<dbReference type="EMBL" id="VXIV02002852">
    <property type="protein sequence ID" value="KAF6022430.1"/>
    <property type="molecule type" value="Genomic_DNA"/>
</dbReference>
<evidence type="ECO:0000313" key="1">
    <source>
        <dbReference type="EMBL" id="KAF6022430.1"/>
    </source>
</evidence>
<keyword evidence="2" id="KW-1185">Reference proteome</keyword>
<proteinExistence type="predicted"/>
<organism evidence="1 2">
    <name type="scientific">Bugula neritina</name>
    <name type="common">Brown bryozoan</name>
    <name type="synonym">Sertularia neritina</name>
    <dbReference type="NCBI Taxonomy" id="10212"/>
    <lineage>
        <taxon>Eukaryota</taxon>
        <taxon>Metazoa</taxon>
        <taxon>Spiralia</taxon>
        <taxon>Lophotrochozoa</taxon>
        <taxon>Bryozoa</taxon>
        <taxon>Gymnolaemata</taxon>
        <taxon>Cheilostomatida</taxon>
        <taxon>Flustrina</taxon>
        <taxon>Buguloidea</taxon>
        <taxon>Bugulidae</taxon>
        <taxon>Bugula</taxon>
    </lineage>
</organism>
<comment type="caution">
    <text evidence="1">The sequence shown here is derived from an EMBL/GenBank/DDBJ whole genome shotgun (WGS) entry which is preliminary data.</text>
</comment>
<dbReference type="Proteomes" id="UP000593567">
    <property type="component" value="Unassembled WGS sequence"/>
</dbReference>